<dbReference type="Proteomes" id="UP001596258">
    <property type="component" value="Unassembled WGS sequence"/>
</dbReference>
<evidence type="ECO:0000259" key="3">
    <source>
        <dbReference type="PROSITE" id="PS50977"/>
    </source>
</evidence>
<organism evidence="4 5">
    <name type="scientific">Levilactobacillus angrenensis</name>
    <dbReference type="NCBI Taxonomy" id="2486020"/>
    <lineage>
        <taxon>Bacteria</taxon>
        <taxon>Bacillati</taxon>
        <taxon>Bacillota</taxon>
        <taxon>Bacilli</taxon>
        <taxon>Lactobacillales</taxon>
        <taxon>Lactobacillaceae</taxon>
        <taxon>Levilactobacillus</taxon>
    </lineage>
</organism>
<gene>
    <name evidence="4" type="ORF">ACFP1M_11550</name>
</gene>
<evidence type="ECO:0000256" key="1">
    <source>
        <dbReference type="ARBA" id="ARBA00023125"/>
    </source>
</evidence>
<dbReference type="InterPro" id="IPR009057">
    <property type="entry name" value="Homeodomain-like_sf"/>
</dbReference>
<dbReference type="EMBL" id="JBHSSO010000070">
    <property type="protein sequence ID" value="MFC6290809.1"/>
    <property type="molecule type" value="Genomic_DNA"/>
</dbReference>
<accession>A0ABW1UB41</accession>
<dbReference type="InterPro" id="IPR039532">
    <property type="entry name" value="TetR_C_Firmicutes"/>
</dbReference>
<evidence type="ECO:0000256" key="2">
    <source>
        <dbReference type="PROSITE-ProRule" id="PRU00335"/>
    </source>
</evidence>
<dbReference type="RefSeq" id="WP_125575022.1">
    <property type="nucleotide sequence ID" value="NZ_JBHSSO010000070.1"/>
</dbReference>
<proteinExistence type="predicted"/>
<reference evidence="5" key="1">
    <citation type="journal article" date="2019" name="Int. J. Syst. Evol. Microbiol.">
        <title>The Global Catalogue of Microorganisms (GCM) 10K type strain sequencing project: providing services to taxonomists for standard genome sequencing and annotation.</title>
        <authorList>
            <consortium name="The Broad Institute Genomics Platform"/>
            <consortium name="The Broad Institute Genome Sequencing Center for Infectious Disease"/>
            <person name="Wu L."/>
            <person name="Ma J."/>
        </authorList>
    </citation>
    <scope>NUCLEOTIDE SEQUENCE [LARGE SCALE GENOMIC DNA]</scope>
    <source>
        <strain evidence="5">CCM 8893</strain>
    </source>
</reference>
<feature type="DNA-binding region" description="H-T-H motif" evidence="2">
    <location>
        <begin position="31"/>
        <end position="50"/>
    </location>
</feature>
<dbReference type="Gene3D" id="1.10.357.10">
    <property type="entry name" value="Tetracycline Repressor, domain 2"/>
    <property type="match status" value="1"/>
</dbReference>
<keyword evidence="1 2" id="KW-0238">DNA-binding</keyword>
<keyword evidence="5" id="KW-1185">Reference proteome</keyword>
<dbReference type="Pfam" id="PF14278">
    <property type="entry name" value="TetR_C_8"/>
    <property type="match status" value="1"/>
</dbReference>
<dbReference type="PROSITE" id="PS50977">
    <property type="entry name" value="HTH_TETR_2"/>
    <property type="match status" value="1"/>
</dbReference>
<name>A0ABW1UB41_9LACO</name>
<dbReference type="SUPFAM" id="SSF46689">
    <property type="entry name" value="Homeodomain-like"/>
    <property type="match status" value="1"/>
</dbReference>
<dbReference type="PANTHER" id="PTHR43479:SF11">
    <property type="entry name" value="ACREF_ENVCD OPERON REPRESSOR-RELATED"/>
    <property type="match status" value="1"/>
</dbReference>
<evidence type="ECO:0000313" key="4">
    <source>
        <dbReference type="EMBL" id="MFC6290809.1"/>
    </source>
</evidence>
<protein>
    <submittedName>
        <fullName evidence="4">TetR/AcrR family transcriptional regulator</fullName>
    </submittedName>
</protein>
<dbReference type="InterPro" id="IPR050624">
    <property type="entry name" value="HTH-type_Tx_Regulator"/>
</dbReference>
<evidence type="ECO:0000313" key="5">
    <source>
        <dbReference type="Proteomes" id="UP001596258"/>
    </source>
</evidence>
<dbReference type="InterPro" id="IPR001647">
    <property type="entry name" value="HTH_TetR"/>
</dbReference>
<sequence>MSPQERKRQNLVAIYQALLQLMTQKPLATISITELCQQAGVSRTYFYRNYANFDQIIGAFQEQYMLHYLRRLPNQTQIGLAELMTRYFQVVQQAADTNRLLIKNDKYDIFVQTFQTVFQLLIKQNRISSASGLAIFNEPYYVEFFSGAVVNVAINWMRRGMPEPPAYLGQQIERLATLHPHKPQQ</sequence>
<dbReference type="PANTHER" id="PTHR43479">
    <property type="entry name" value="ACREF/ENVCD OPERON REPRESSOR-RELATED"/>
    <property type="match status" value="1"/>
</dbReference>
<feature type="domain" description="HTH tetR-type" evidence="3">
    <location>
        <begin position="8"/>
        <end position="68"/>
    </location>
</feature>
<comment type="caution">
    <text evidence="4">The sequence shown here is derived from an EMBL/GenBank/DDBJ whole genome shotgun (WGS) entry which is preliminary data.</text>
</comment>